<dbReference type="GO" id="GO:0006518">
    <property type="term" value="P:peptide metabolic process"/>
    <property type="evidence" value="ECO:0007669"/>
    <property type="project" value="InterPro"/>
</dbReference>
<dbReference type="OrthoDB" id="9804934at2"/>
<dbReference type="Gene3D" id="3.30.70.360">
    <property type="match status" value="1"/>
</dbReference>
<evidence type="ECO:0000256" key="8">
    <source>
        <dbReference type="PIRSR" id="PIRSR037215-1"/>
    </source>
</evidence>
<sequence>MLQNTSVTKRFLRYVQIDTQSDPRSTTNPSTEKQKDLGRVLVEELHEIGITDAELDEFGYVYATIPANTDKPNVPVLCLCAHMDTSPDVTGEGVKPLTHHGWDGADIVLPDDPTQVIRLADHPDLHDQIGNDIITASGTTLLGADNKAGVAEIMAAAEILVNQQVIKHGRIRLLFTPDEEVGRGTEKVDMKKLGADFGYTIDGEMRGTLEDETFSADAVKIVIQGVSTHPGFAKGKLENALKIAADLLAALPKDTLSPETTEGHEGFIHPGHLEGNQDQAIAEFIIRDFSVAGLHEKERHLQNMLTTVLESYPNSSATFEVREQYRNMKEVLDQHPAVVENALEAIRRSELTPERRSIRGGTDGSRLSFMGLPCPNIFAGEHAFHSRLEWVSVQDMEKAVEVIVNLCQVWEENA</sequence>
<evidence type="ECO:0000256" key="6">
    <source>
        <dbReference type="ARBA" id="ARBA00023049"/>
    </source>
</evidence>
<dbReference type="GO" id="GO:0045148">
    <property type="term" value="F:tripeptide aminopeptidase activity"/>
    <property type="evidence" value="ECO:0007669"/>
    <property type="project" value="UniProtKB-UniRule"/>
</dbReference>
<keyword evidence="2" id="KW-0645">Protease</keyword>
<evidence type="ECO:0000256" key="9">
    <source>
        <dbReference type="PIRSR" id="PIRSR037215-2"/>
    </source>
</evidence>
<keyword evidence="6" id="KW-0482">Metalloprotease</keyword>
<dbReference type="NCBIfam" id="NF009920">
    <property type="entry name" value="PRK13381.1"/>
    <property type="match status" value="1"/>
</dbReference>
<keyword evidence="12" id="KW-1185">Reference proteome</keyword>
<dbReference type="PIRSF" id="PIRSF037215">
    <property type="entry name" value="Peptidase_M20B"/>
    <property type="match status" value="1"/>
</dbReference>
<feature type="active site" description="Proton acceptor" evidence="8">
    <location>
        <position position="179"/>
    </location>
</feature>
<evidence type="ECO:0000256" key="3">
    <source>
        <dbReference type="ARBA" id="ARBA00022723"/>
    </source>
</evidence>
<dbReference type="InterPro" id="IPR011650">
    <property type="entry name" value="Peptidase_M20_dimer"/>
</dbReference>
<comment type="caution">
    <text evidence="11">The sequence shown here is derived from an EMBL/GenBank/DDBJ whole genome shotgun (WGS) entry which is preliminary data.</text>
</comment>
<dbReference type="AlphaFoldDB" id="A0A3P1CK55"/>
<feature type="binding site" evidence="9">
    <location>
        <position position="145"/>
    </location>
    <ligand>
        <name>Zn(2+)</name>
        <dbReference type="ChEBI" id="CHEBI:29105"/>
        <label>1</label>
    </ligand>
</feature>
<dbReference type="GO" id="GO:0008237">
    <property type="term" value="F:metallopeptidase activity"/>
    <property type="evidence" value="ECO:0007669"/>
    <property type="project" value="UniProtKB-KW"/>
</dbReference>
<comment type="cofactor">
    <cofactor evidence="9">
        <name>Zn(2+)</name>
        <dbReference type="ChEBI" id="CHEBI:29105"/>
    </cofactor>
    <text evidence="9">Binds 2 Zn(2+) ions per subunit.</text>
</comment>
<dbReference type="EC" id="3.4.11.4" evidence="7"/>
<dbReference type="NCBIfam" id="TIGR01882">
    <property type="entry name" value="peptidase-T"/>
    <property type="match status" value="1"/>
</dbReference>
<dbReference type="Pfam" id="PF07687">
    <property type="entry name" value="M20_dimer"/>
    <property type="match status" value="1"/>
</dbReference>
<evidence type="ECO:0000313" key="12">
    <source>
        <dbReference type="Proteomes" id="UP000274271"/>
    </source>
</evidence>
<reference evidence="11 12" key="1">
    <citation type="submission" date="2018-11" db="EMBL/GenBank/DDBJ databases">
        <authorList>
            <person name="Zhou Z."/>
            <person name="Wang G."/>
        </authorList>
    </citation>
    <scope>NUCLEOTIDE SEQUENCE [LARGE SCALE GENOMIC DNA]</scope>
    <source>
        <strain evidence="11 12">KCTC42998</strain>
    </source>
</reference>
<dbReference type="SUPFAM" id="SSF53187">
    <property type="entry name" value="Zn-dependent exopeptidases"/>
    <property type="match status" value="1"/>
</dbReference>
<dbReference type="EMBL" id="RQJP01000003">
    <property type="protein sequence ID" value="RRB13722.1"/>
    <property type="molecule type" value="Genomic_DNA"/>
</dbReference>
<feature type="domain" description="Peptidase M20 dimerisation" evidence="10">
    <location>
        <begin position="214"/>
        <end position="309"/>
    </location>
</feature>
<evidence type="ECO:0000259" key="10">
    <source>
        <dbReference type="Pfam" id="PF07687"/>
    </source>
</evidence>
<dbReference type="Proteomes" id="UP000274271">
    <property type="component" value="Unassembled WGS sequence"/>
</dbReference>
<gene>
    <name evidence="11" type="primary">pepT</name>
    <name evidence="11" type="ORF">EHT87_15795</name>
</gene>
<evidence type="ECO:0000256" key="4">
    <source>
        <dbReference type="ARBA" id="ARBA00022801"/>
    </source>
</evidence>
<dbReference type="NCBIfam" id="NF003976">
    <property type="entry name" value="PRK05469.1"/>
    <property type="match status" value="1"/>
</dbReference>
<evidence type="ECO:0000256" key="1">
    <source>
        <dbReference type="ARBA" id="ARBA00009692"/>
    </source>
</evidence>
<evidence type="ECO:0000256" key="7">
    <source>
        <dbReference type="NCBIfam" id="TIGR01882"/>
    </source>
</evidence>
<evidence type="ECO:0000256" key="2">
    <source>
        <dbReference type="ARBA" id="ARBA00022670"/>
    </source>
</evidence>
<feature type="binding site" evidence="9">
    <location>
        <position position="145"/>
    </location>
    <ligand>
        <name>Zn(2+)</name>
        <dbReference type="ChEBI" id="CHEBI:29105"/>
        <label>2</label>
    </ligand>
</feature>
<dbReference type="InterPro" id="IPR036264">
    <property type="entry name" value="Bact_exopeptidase_dim_dom"/>
</dbReference>
<comment type="similarity">
    <text evidence="1">Belongs to the peptidase M20B family.</text>
</comment>
<dbReference type="RefSeq" id="WP_124907620.1">
    <property type="nucleotide sequence ID" value="NZ_RQJP01000003.1"/>
</dbReference>
<feature type="binding site" evidence="9">
    <location>
        <position position="385"/>
    </location>
    <ligand>
        <name>Zn(2+)</name>
        <dbReference type="ChEBI" id="CHEBI:29105"/>
        <label>2</label>
    </ligand>
</feature>
<dbReference type="InterPro" id="IPR002933">
    <property type="entry name" value="Peptidase_M20"/>
</dbReference>
<dbReference type="GO" id="GO:0005829">
    <property type="term" value="C:cytosol"/>
    <property type="evidence" value="ECO:0007669"/>
    <property type="project" value="TreeGrafter"/>
</dbReference>
<dbReference type="PROSITE" id="PS00759">
    <property type="entry name" value="ARGE_DAPE_CPG2_2"/>
    <property type="match status" value="1"/>
</dbReference>
<dbReference type="Pfam" id="PF01546">
    <property type="entry name" value="Peptidase_M20"/>
    <property type="match status" value="1"/>
</dbReference>
<dbReference type="SUPFAM" id="SSF55031">
    <property type="entry name" value="Bacterial exopeptidase dimerisation domain"/>
    <property type="match status" value="1"/>
</dbReference>
<evidence type="ECO:0000313" key="11">
    <source>
        <dbReference type="EMBL" id="RRB13722.1"/>
    </source>
</evidence>
<feature type="active site" evidence="8">
    <location>
        <position position="84"/>
    </location>
</feature>
<dbReference type="PANTHER" id="PTHR42994:SF1">
    <property type="entry name" value="PEPTIDASE T"/>
    <property type="match status" value="1"/>
</dbReference>
<feature type="binding site" evidence="9">
    <location>
        <position position="82"/>
    </location>
    <ligand>
        <name>Zn(2+)</name>
        <dbReference type="ChEBI" id="CHEBI:29105"/>
        <label>1</label>
    </ligand>
</feature>
<feature type="binding site" evidence="9">
    <location>
        <position position="202"/>
    </location>
    <ligand>
        <name>Zn(2+)</name>
        <dbReference type="ChEBI" id="CHEBI:29105"/>
        <label>1</label>
    </ligand>
</feature>
<dbReference type="GO" id="GO:0008270">
    <property type="term" value="F:zinc ion binding"/>
    <property type="evidence" value="ECO:0007669"/>
    <property type="project" value="InterPro"/>
</dbReference>
<protein>
    <recommendedName>
        <fullName evidence="7">Peptidase T</fullName>
        <ecNumber evidence="7">3.4.11.4</ecNumber>
    </recommendedName>
</protein>
<keyword evidence="3 9" id="KW-0479">Metal-binding</keyword>
<dbReference type="PANTHER" id="PTHR42994">
    <property type="entry name" value="PEPTIDASE T"/>
    <property type="match status" value="1"/>
</dbReference>
<name>A0A3P1CK55_9BACT</name>
<accession>A0A3P1CK55</accession>
<keyword evidence="11" id="KW-0031">Aminopeptidase</keyword>
<dbReference type="InterPro" id="IPR010161">
    <property type="entry name" value="Peptidase_M20B"/>
</dbReference>
<organism evidence="11 12">
    <name type="scientific">Larkinella knui</name>
    <dbReference type="NCBI Taxonomy" id="2025310"/>
    <lineage>
        <taxon>Bacteria</taxon>
        <taxon>Pseudomonadati</taxon>
        <taxon>Bacteroidota</taxon>
        <taxon>Cytophagia</taxon>
        <taxon>Cytophagales</taxon>
        <taxon>Spirosomataceae</taxon>
        <taxon>Larkinella</taxon>
    </lineage>
</organism>
<dbReference type="Gene3D" id="3.40.630.10">
    <property type="entry name" value="Zn peptidases"/>
    <property type="match status" value="1"/>
</dbReference>
<evidence type="ECO:0000256" key="5">
    <source>
        <dbReference type="ARBA" id="ARBA00022833"/>
    </source>
</evidence>
<dbReference type="GO" id="GO:0006508">
    <property type="term" value="P:proteolysis"/>
    <property type="evidence" value="ECO:0007669"/>
    <property type="project" value="UniProtKB-UniRule"/>
</dbReference>
<feature type="binding site" evidence="9">
    <location>
        <position position="180"/>
    </location>
    <ligand>
        <name>Zn(2+)</name>
        <dbReference type="ChEBI" id="CHEBI:29105"/>
        <label>2</label>
    </ligand>
</feature>
<keyword evidence="4 11" id="KW-0378">Hydrolase</keyword>
<dbReference type="InterPro" id="IPR001261">
    <property type="entry name" value="ArgE/DapE_CS"/>
</dbReference>
<proteinExistence type="inferred from homology"/>
<keyword evidence="5 9" id="KW-0862">Zinc</keyword>